<evidence type="ECO:0000256" key="4">
    <source>
        <dbReference type="ARBA" id="ARBA00022989"/>
    </source>
</evidence>
<evidence type="ECO:0000256" key="2">
    <source>
        <dbReference type="ARBA" id="ARBA00022475"/>
    </source>
</evidence>
<protein>
    <submittedName>
        <fullName evidence="7">Threonine transporter</fullName>
    </submittedName>
</protein>
<evidence type="ECO:0000256" key="6">
    <source>
        <dbReference type="SAM" id="Phobius"/>
    </source>
</evidence>
<feature type="transmembrane region" description="Helical" evidence="6">
    <location>
        <begin position="43"/>
        <end position="67"/>
    </location>
</feature>
<reference evidence="7 8" key="1">
    <citation type="submission" date="2015-11" db="EMBL/GenBank/DDBJ databases">
        <title>Expanding the genomic diversity of Burkholderia species for the development of highly accurate diagnostics.</title>
        <authorList>
            <person name="Sahl J."/>
            <person name="Keim P."/>
            <person name="Wagner D."/>
        </authorList>
    </citation>
    <scope>NUCLEOTIDE SEQUENCE [LARGE SCALE GENOMIC DNA]</scope>
    <source>
        <strain evidence="7 8">TSV85</strain>
    </source>
</reference>
<keyword evidence="8" id="KW-1185">Reference proteome</keyword>
<keyword evidence="3 6" id="KW-0812">Transmembrane</keyword>
<dbReference type="PANTHER" id="PTHR30086">
    <property type="entry name" value="ARGININE EXPORTER PROTEIN ARGO"/>
    <property type="match status" value="1"/>
</dbReference>
<feature type="transmembrane region" description="Helical" evidence="6">
    <location>
        <begin position="152"/>
        <end position="172"/>
    </location>
</feature>
<dbReference type="RefSeq" id="WP_059514909.1">
    <property type="nucleotide sequence ID" value="NZ_CP013449.1"/>
</dbReference>
<feature type="transmembrane region" description="Helical" evidence="6">
    <location>
        <begin position="193"/>
        <end position="215"/>
    </location>
</feature>
<proteinExistence type="predicted"/>
<dbReference type="EMBL" id="LOWA01000018">
    <property type="protein sequence ID" value="KVE28657.1"/>
    <property type="molecule type" value="Genomic_DNA"/>
</dbReference>
<comment type="subcellular location">
    <subcellularLocation>
        <location evidence="1">Cell membrane</location>
        <topology evidence="1">Multi-pass membrane protein</topology>
    </subcellularLocation>
</comment>
<evidence type="ECO:0000256" key="1">
    <source>
        <dbReference type="ARBA" id="ARBA00004651"/>
    </source>
</evidence>
<organism evidence="7 8">
    <name type="scientific">Burkholderia singularis</name>
    <dbReference type="NCBI Taxonomy" id="1503053"/>
    <lineage>
        <taxon>Bacteria</taxon>
        <taxon>Pseudomonadati</taxon>
        <taxon>Pseudomonadota</taxon>
        <taxon>Betaproteobacteria</taxon>
        <taxon>Burkholderiales</taxon>
        <taxon>Burkholderiaceae</taxon>
        <taxon>Burkholderia</taxon>
        <taxon>pseudomallei group</taxon>
    </lineage>
</organism>
<dbReference type="GO" id="GO:0005886">
    <property type="term" value="C:plasma membrane"/>
    <property type="evidence" value="ECO:0007669"/>
    <property type="project" value="UniProtKB-SubCell"/>
</dbReference>
<keyword evidence="5 6" id="KW-0472">Membrane</keyword>
<feature type="transmembrane region" description="Helical" evidence="6">
    <location>
        <begin position="129"/>
        <end position="146"/>
    </location>
</feature>
<evidence type="ECO:0000313" key="7">
    <source>
        <dbReference type="EMBL" id="KVE28657.1"/>
    </source>
</evidence>
<dbReference type="PANTHER" id="PTHR30086:SF20">
    <property type="entry name" value="ARGININE EXPORTER PROTEIN ARGO-RELATED"/>
    <property type="match status" value="1"/>
</dbReference>
<keyword evidence="4 6" id="KW-1133">Transmembrane helix</keyword>
<evidence type="ECO:0000256" key="5">
    <source>
        <dbReference type="ARBA" id="ARBA00023136"/>
    </source>
</evidence>
<evidence type="ECO:0000313" key="8">
    <source>
        <dbReference type="Proteomes" id="UP000062788"/>
    </source>
</evidence>
<dbReference type="OrthoDB" id="581870at2"/>
<keyword evidence="2" id="KW-1003">Cell membrane</keyword>
<evidence type="ECO:0000256" key="3">
    <source>
        <dbReference type="ARBA" id="ARBA00022692"/>
    </source>
</evidence>
<gene>
    <name evidence="7" type="ORF">WS67_08025</name>
</gene>
<name>A0A124P9I9_9BURK</name>
<comment type="caution">
    <text evidence="7">The sequence shown here is derived from an EMBL/GenBank/DDBJ whole genome shotgun (WGS) entry which is preliminary data.</text>
</comment>
<dbReference type="AlphaFoldDB" id="A0A124P9I9"/>
<dbReference type="Pfam" id="PF01810">
    <property type="entry name" value="LysE"/>
    <property type="match status" value="1"/>
</dbReference>
<dbReference type="Proteomes" id="UP000062788">
    <property type="component" value="Unassembled WGS sequence"/>
</dbReference>
<dbReference type="InterPro" id="IPR001123">
    <property type="entry name" value="LeuE-type"/>
</dbReference>
<accession>A0A124P9I9</accession>
<dbReference type="GO" id="GO:0015171">
    <property type="term" value="F:amino acid transmembrane transporter activity"/>
    <property type="evidence" value="ECO:0007669"/>
    <property type="project" value="TreeGrafter"/>
</dbReference>
<sequence length="217" mass="23374">MQEIAVLCSLAAVFFVLIASPGPNFLVITQIAINESRLHAICTGLGVASGSVLWASAAAAGLGLVFARWPLTQPVLQLLGGAYLVHVGLKIWRNAHQPLGQKKVDKSAYQSLFKAYRFGLATNLTNPKALVFYTSVFTSLLIPGLAPWTKPAAIALIAVLASSWFVTLATLFSVNRVQHVYRLAKTRIDQITAACLTVFGVKLIWGLVSMLPIHLHA</sequence>